<dbReference type="KEGG" id="vg:80399438"/>
<organism evidence="11 12">
    <name type="scientific">ssRNA phage AVE015</name>
    <dbReference type="NCBI Taxonomy" id="2785987"/>
    <lineage>
        <taxon>Viruses</taxon>
        <taxon>Riboviria</taxon>
        <taxon>Orthornavirae</taxon>
        <taxon>Lenarviricota</taxon>
        <taxon>Leviviricetes</taxon>
        <taxon>Timlovirales</taxon>
        <taxon>Blumeviridae</taxon>
        <taxon>Marskhivirus</taxon>
        <taxon>Marskhivirus piscicola</taxon>
    </lineage>
</organism>
<keyword evidence="12" id="KW-1185">Reference proteome</keyword>
<accession>A0A8S5KXS2</accession>
<keyword evidence="3" id="KW-0808">Transferase</keyword>
<comment type="catalytic activity">
    <reaction evidence="8">
        <text>RNA(n) + a ribonucleoside 5'-triphosphate = RNA(n+1) + diphosphate</text>
        <dbReference type="Rhea" id="RHEA:21248"/>
        <dbReference type="Rhea" id="RHEA-COMP:14527"/>
        <dbReference type="Rhea" id="RHEA-COMP:17342"/>
        <dbReference type="ChEBI" id="CHEBI:33019"/>
        <dbReference type="ChEBI" id="CHEBI:61557"/>
        <dbReference type="ChEBI" id="CHEBI:140395"/>
        <dbReference type="EC" id="2.7.7.48"/>
    </reaction>
</comment>
<reference evidence="11" key="1">
    <citation type="submission" date="2020-09" db="EMBL/GenBank/DDBJ databases">
        <title>Leviviricetes taxonomy.</title>
        <authorList>
            <person name="Stockdale S.R."/>
            <person name="Callanan J."/>
            <person name="Adriaenssens E.M."/>
            <person name="Kuhn J.H."/>
            <person name="Rumnieks J."/>
            <person name="Shkoporov A."/>
            <person name="Draper L.A."/>
            <person name="Ross P."/>
            <person name="Hill C."/>
        </authorList>
    </citation>
    <scope>NUCLEOTIDE SEQUENCE</scope>
</reference>
<dbReference type="RefSeq" id="YP_010770197.1">
    <property type="nucleotide sequence ID" value="NC_074193.1"/>
</dbReference>
<evidence type="ECO:0000313" key="11">
    <source>
        <dbReference type="EMBL" id="DAD49853.1"/>
    </source>
</evidence>
<evidence type="ECO:0000256" key="8">
    <source>
        <dbReference type="ARBA" id="ARBA00048744"/>
    </source>
</evidence>
<evidence type="ECO:0000256" key="2">
    <source>
        <dbReference type="ARBA" id="ARBA00022484"/>
    </source>
</evidence>
<keyword evidence="9" id="KW-0460">Magnesium</keyword>
<evidence type="ECO:0000256" key="6">
    <source>
        <dbReference type="ARBA" id="ARBA00022953"/>
    </source>
</evidence>
<feature type="domain" description="RdRp catalytic" evidence="10">
    <location>
        <begin position="303"/>
        <end position="438"/>
    </location>
</feature>
<feature type="binding site" evidence="9">
    <location>
        <position position="406"/>
    </location>
    <ligand>
        <name>Mg(2+)</name>
        <dbReference type="ChEBI" id="CHEBI:18420"/>
        <label>2</label>
    </ligand>
</feature>
<dbReference type="SUPFAM" id="SSF56672">
    <property type="entry name" value="DNA/RNA polymerases"/>
    <property type="match status" value="1"/>
</dbReference>
<keyword evidence="6" id="KW-0693">Viral RNA replication</keyword>
<evidence type="ECO:0000256" key="3">
    <source>
        <dbReference type="ARBA" id="ARBA00022679"/>
    </source>
</evidence>
<dbReference type="EMBL" id="BK013359">
    <property type="protein sequence ID" value="DAD49853.1"/>
    <property type="molecule type" value="Genomic_RNA"/>
</dbReference>
<evidence type="ECO:0000256" key="5">
    <source>
        <dbReference type="ARBA" id="ARBA00022741"/>
    </source>
</evidence>
<name>A0A8S5KXS2_9VIRU</name>
<dbReference type="Proteomes" id="UP000680617">
    <property type="component" value="Segment"/>
</dbReference>
<dbReference type="GO" id="GO:0003968">
    <property type="term" value="F:RNA-directed RNA polymerase activity"/>
    <property type="evidence" value="ECO:0007669"/>
    <property type="project" value="UniProtKB-KW"/>
</dbReference>
<keyword evidence="9" id="KW-0479">Metal-binding</keyword>
<feature type="binding site" evidence="9">
    <location>
        <position position="407"/>
    </location>
    <ligand>
        <name>Mg(2+)</name>
        <dbReference type="ChEBI" id="CHEBI:18420"/>
        <label>2</label>
    </ligand>
</feature>
<dbReference type="InterPro" id="IPR005093">
    <property type="entry name" value="RNArep_beta"/>
</dbReference>
<dbReference type="GO" id="GO:0000166">
    <property type="term" value="F:nucleotide binding"/>
    <property type="evidence" value="ECO:0007669"/>
    <property type="project" value="UniProtKB-KW"/>
</dbReference>
<evidence type="ECO:0000256" key="7">
    <source>
        <dbReference type="ARBA" id="ARBA00030248"/>
    </source>
</evidence>
<dbReference type="GO" id="GO:0039694">
    <property type="term" value="P:viral RNA genome replication"/>
    <property type="evidence" value="ECO:0007669"/>
    <property type="project" value="InterPro"/>
</dbReference>
<protein>
    <recommendedName>
        <fullName evidence="1">RNA-directed RNA polymerase</fullName>
        <ecNumber evidence="1">2.7.7.48</ecNumber>
    </recommendedName>
    <alternativeName>
        <fullName evidence="7">RNA replicase beta chain</fullName>
    </alternativeName>
</protein>
<keyword evidence="4" id="KW-0548">Nucleotidyltransferase</keyword>
<evidence type="ECO:0000313" key="12">
    <source>
        <dbReference type="Proteomes" id="UP000680617"/>
    </source>
</evidence>
<evidence type="ECO:0000256" key="4">
    <source>
        <dbReference type="ARBA" id="ARBA00022695"/>
    </source>
</evidence>
<proteinExistence type="predicted"/>
<gene>
    <name evidence="11" type="primary">AVE015_3</name>
</gene>
<keyword evidence="2 11" id="KW-0696">RNA-directed RNA polymerase</keyword>
<keyword evidence="5" id="KW-0547">Nucleotide-binding</keyword>
<dbReference type="GO" id="GO:0046872">
    <property type="term" value="F:metal ion binding"/>
    <property type="evidence" value="ECO:0007669"/>
    <property type="project" value="UniProtKB-KW"/>
</dbReference>
<dbReference type="InterPro" id="IPR007096">
    <property type="entry name" value="RNA-dir_Rpol_cat_phage"/>
</dbReference>
<dbReference type="PROSITE" id="PS50522">
    <property type="entry name" value="RDRP_PHAGE"/>
    <property type="match status" value="1"/>
</dbReference>
<dbReference type="Pfam" id="PF03431">
    <property type="entry name" value="RNA_replicase_B"/>
    <property type="match status" value="1"/>
</dbReference>
<dbReference type="GeneID" id="80399438"/>
<evidence type="ECO:0000256" key="9">
    <source>
        <dbReference type="PIRSR" id="PIRSR605093-1"/>
    </source>
</evidence>
<dbReference type="InterPro" id="IPR043502">
    <property type="entry name" value="DNA/RNA_pol_sf"/>
</dbReference>
<dbReference type="EC" id="2.7.7.48" evidence="1"/>
<sequence>MKNGFYQDLENLEQSVRGTRSSGAGKPPAVFIDAYILWVILIWDLIDDQPRSRITSYALRFLSRNAWHSILDTLDESADLLFSEIACNSYTDFKHLWKTKLVDFELLTLFKRNLMSCEESMIGRVYEAFCFMRKLTIDDSDLEAAAIESFFSLEEKLDVFSPNGEIIAPILERWLRTFTIEGFIPRHGNGVCADTTNYIVEKYASFGPSDAKLDYFLDHYNLRDVFPRRMSPRKGDRSLVRNAKLICVPKTFKKKRTILAEPAILQYLQQGVLQQLDEFIMNSRGRFGLSRRIDLHDAEKNRDLAEEGSLSGTFDTIDLSAASDGVSRKLVRQAFGRTSLYAPLVLLRSSNVVSPDGVIHELKKFAGMGSAVTFPVECLIFAAACEAAIIQSGGDPVTSGYRVYGDDIVIEREYTETVIKILNQLGFTVNTGKSFTGRSSRGFFRESCGGFFLNMVDITPVKLSRSFRGFSGRPSPQVFSGLVEFSNSCVARHPLLRLAIIRFVKRLFGANILYDSTGLRGFWSNSSTNFHLKGESFEPKNPTDSRWYAGIQTSVAKVKMLTTKRELPKMFLGLSGPYLQARLEDIRYFEWQRTCQKRRMTLQSILFDYSQGIERPKVAVSRATQMSLVSEYTLLETRTPKIDTVR</sequence>
<evidence type="ECO:0000256" key="1">
    <source>
        <dbReference type="ARBA" id="ARBA00012494"/>
    </source>
</evidence>
<evidence type="ECO:0000259" key="10">
    <source>
        <dbReference type="PROSITE" id="PS50522"/>
    </source>
</evidence>
<feature type="binding site" evidence="9">
    <location>
        <position position="318"/>
    </location>
    <ligand>
        <name>Mg(2+)</name>
        <dbReference type="ChEBI" id="CHEBI:18420"/>
        <label>2</label>
    </ligand>
</feature>
<comment type="cofactor">
    <cofactor evidence="9">
        <name>Mg(2+)</name>
        <dbReference type="ChEBI" id="CHEBI:18420"/>
    </cofactor>
    <text evidence="9">Binds 2 Mg(2+) per subunit.</text>
</comment>